<comment type="caution">
    <text evidence="1">The sequence shown here is derived from an EMBL/GenBank/DDBJ whole genome shotgun (WGS) entry which is preliminary data.</text>
</comment>
<dbReference type="OrthoDB" id="1701144at2759"/>
<dbReference type="Proteomes" id="UP000325315">
    <property type="component" value="Unassembled WGS sequence"/>
</dbReference>
<protein>
    <submittedName>
        <fullName evidence="1">Transposon Ty3-I Gag-Pol polyprotein</fullName>
    </submittedName>
</protein>
<sequence>MKHNGSILDELRAKLEFGSYKKMIQSYKQNEYWLKMHRQPSLVLVMKTTCISEIGCVYQMILS</sequence>
<dbReference type="AlphaFoldDB" id="A0A5B6WHX7"/>
<proteinExistence type="predicted"/>
<dbReference type="EMBL" id="SMMG02000003">
    <property type="protein sequence ID" value="KAA3481023.1"/>
    <property type="molecule type" value="Genomic_DNA"/>
</dbReference>
<evidence type="ECO:0000313" key="1">
    <source>
        <dbReference type="EMBL" id="KAA3481023.1"/>
    </source>
</evidence>
<accession>A0A5B6WHX7</accession>
<evidence type="ECO:0000313" key="2">
    <source>
        <dbReference type="Proteomes" id="UP000325315"/>
    </source>
</evidence>
<gene>
    <name evidence="1" type="ORF">EPI10_021423</name>
</gene>
<name>A0A5B6WHX7_9ROSI</name>
<organism evidence="1 2">
    <name type="scientific">Gossypium australe</name>
    <dbReference type="NCBI Taxonomy" id="47621"/>
    <lineage>
        <taxon>Eukaryota</taxon>
        <taxon>Viridiplantae</taxon>
        <taxon>Streptophyta</taxon>
        <taxon>Embryophyta</taxon>
        <taxon>Tracheophyta</taxon>
        <taxon>Spermatophyta</taxon>
        <taxon>Magnoliopsida</taxon>
        <taxon>eudicotyledons</taxon>
        <taxon>Gunneridae</taxon>
        <taxon>Pentapetalae</taxon>
        <taxon>rosids</taxon>
        <taxon>malvids</taxon>
        <taxon>Malvales</taxon>
        <taxon>Malvaceae</taxon>
        <taxon>Malvoideae</taxon>
        <taxon>Gossypium</taxon>
    </lineage>
</organism>
<reference evidence="1" key="1">
    <citation type="submission" date="2019-08" db="EMBL/GenBank/DDBJ databases">
        <authorList>
            <person name="Liu F."/>
        </authorList>
    </citation>
    <scope>NUCLEOTIDE SEQUENCE [LARGE SCALE GENOMIC DNA]</scope>
    <source>
        <strain evidence="1">PA1801</strain>
        <tissue evidence="1">Leaf</tissue>
    </source>
</reference>
<keyword evidence="2" id="KW-1185">Reference proteome</keyword>